<evidence type="ECO:0000313" key="1">
    <source>
        <dbReference type="EMBL" id="GAA2347033.1"/>
    </source>
</evidence>
<organism evidence="1 2">
    <name type="scientific">Dactylosporangium salmoneum</name>
    <dbReference type="NCBI Taxonomy" id="53361"/>
    <lineage>
        <taxon>Bacteria</taxon>
        <taxon>Bacillati</taxon>
        <taxon>Actinomycetota</taxon>
        <taxon>Actinomycetes</taxon>
        <taxon>Micromonosporales</taxon>
        <taxon>Micromonosporaceae</taxon>
        <taxon>Dactylosporangium</taxon>
    </lineage>
</organism>
<reference evidence="2" key="1">
    <citation type="journal article" date="2019" name="Int. J. Syst. Evol. Microbiol.">
        <title>The Global Catalogue of Microorganisms (GCM) 10K type strain sequencing project: providing services to taxonomists for standard genome sequencing and annotation.</title>
        <authorList>
            <consortium name="The Broad Institute Genomics Platform"/>
            <consortium name="The Broad Institute Genome Sequencing Center for Infectious Disease"/>
            <person name="Wu L."/>
            <person name="Ma J."/>
        </authorList>
    </citation>
    <scope>NUCLEOTIDE SEQUENCE [LARGE SCALE GENOMIC DNA]</scope>
    <source>
        <strain evidence="2">JCM 3272</strain>
    </source>
</reference>
<keyword evidence="2" id="KW-1185">Reference proteome</keyword>
<sequence>MQLVTFERMLIERLNATGQVKAQSYHEAGASLLYGVLLRAGSGNVAVRLTKGSGTGDPKPTEQEQAEHDAYVARAAAGKQAPRSQSDADLDRKVSNLMRDVLAADLPPTAVGVEGRADGRERPGVKIRFDTGAEIYMTPVA</sequence>
<proteinExistence type="predicted"/>
<gene>
    <name evidence="1" type="ORF">GCM10010170_034220</name>
</gene>
<dbReference type="EMBL" id="BAAARV010000025">
    <property type="protein sequence ID" value="GAA2347033.1"/>
    <property type="molecule type" value="Genomic_DNA"/>
</dbReference>
<accession>A0ABP5T7E7</accession>
<protein>
    <submittedName>
        <fullName evidence="1">Uncharacterized protein</fullName>
    </submittedName>
</protein>
<dbReference type="Proteomes" id="UP001501444">
    <property type="component" value="Unassembled WGS sequence"/>
</dbReference>
<comment type="caution">
    <text evidence="1">The sequence shown here is derived from an EMBL/GenBank/DDBJ whole genome shotgun (WGS) entry which is preliminary data.</text>
</comment>
<evidence type="ECO:0000313" key="2">
    <source>
        <dbReference type="Proteomes" id="UP001501444"/>
    </source>
</evidence>
<name>A0ABP5T7E7_9ACTN</name>